<evidence type="ECO:0000256" key="1">
    <source>
        <dbReference type="SAM" id="MobiDB-lite"/>
    </source>
</evidence>
<evidence type="ECO:0000259" key="2">
    <source>
        <dbReference type="PROSITE" id="PS50853"/>
    </source>
</evidence>
<sequence length="215" mass="22561">MQSKTIWFFTILLVIATLFSALAVADETSPPGNISDLAGTPGETWIGWSWSNPNDTDFAYVEIYLDGTFETTTSSTSYTTTNLVDDTFYTLGIRTVDTYDNINSNWVNLSVSTIPDTTSPVISSVSLSTSTPDTGDPITVTVHVTDNVDVTSATAAGIALVFQSGDTWEGSITAIEGTNFVSVSATDAAGNTAVDTSASYTGTTPDTTSPVISSV</sequence>
<dbReference type="PROSITE" id="PS50853">
    <property type="entry name" value="FN3"/>
    <property type="match status" value="1"/>
</dbReference>
<evidence type="ECO:0000313" key="3">
    <source>
        <dbReference type="EMBL" id="SES87806.1"/>
    </source>
</evidence>
<keyword evidence="4" id="KW-1185">Reference proteome</keyword>
<feature type="non-terminal residue" evidence="3">
    <location>
        <position position="215"/>
    </location>
</feature>
<dbReference type="Proteomes" id="UP000243338">
    <property type="component" value="Unassembled WGS sequence"/>
</dbReference>
<dbReference type="AlphaFoldDB" id="A0A1I0A151"/>
<reference evidence="4" key="1">
    <citation type="submission" date="2016-10" db="EMBL/GenBank/DDBJ databases">
        <authorList>
            <person name="Varghese N."/>
            <person name="Submissions S."/>
        </authorList>
    </citation>
    <scope>NUCLEOTIDE SEQUENCE [LARGE SCALE GENOMIC DNA]</scope>
    <source>
        <strain evidence="4">SLH 33</strain>
    </source>
</reference>
<evidence type="ECO:0000313" key="4">
    <source>
        <dbReference type="Proteomes" id="UP000243338"/>
    </source>
</evidence>
<proteinExistence type="predicted"/>
<dbReference type="Gene3D" id="2.60.40.10">
    <property type="entry name" value="Immunoglobulins"/>
    <property type="match status" value="1"/>
</dbReference>
<dbReference type="InterPro" id="IPR003961">
    <property type="entry name" value="FN3_dom"/>
</dbReference>
<accession>A0A1I0A151</accession>
<dbReference type="InterPro" id="IPR013783">
    <property type="entry name" value="Ig-like_fold"/>
</dbReference>
<feature type="domain" description="Fibronectin type-III" evidence="2">
    <location>
        <begin position="30"/>
        <end position="117"/>
    </location>
</feature>
<dbReference type="EMBL" id="FOHQ01000003">
    <property type="protein sequence ID" value="SES87806.1"/>
    <property type="molecule type" value="Genomic_DNA"/>
</dbReference>
<organism evidence="3 4">
    <name type="scientific">Methanococcoides vulcani</name>
    <dbReference type="NCBI Taxonomy" id="1353158"/>
    <lineage>
        <taxon>Archaea</taxon>
        <taxon>Methanobacteriati</taxon>
        <taxon>Methanobacteriota</taxon>
        <taxon>Stenosarchaea group</taxon>
        <taxon>Methanomicrobia</taxon>
        <taxon>Methanosarcinales</taxon>
        <taxon>Methanosarcinaceae</taxon>
        <taxon>Methanococcoides</taxon>
    </lineage>
</organism>
<protein>
    <recommendedName>
        <fullName evidence="2">Fibronectin type-III domain-containing protein</fullName>
    </recommendedName>
</protein>
<gene>
    <name evidence="3" type="ORF">SAMN04488587_1432</name>
</gene>
<feature type="region of interest" description="Disordered" evidence="1">
    <location>
        <begin position="195"/>
        <end position="215"/>
    </location>
</feature>
<name>A0A1I0A151_9EURY</name>